<organism evidence="1">
    <name type="scientific">Oryza meridionalis</name>
    <dbReference type="NCBI Taxonomy" id="40149"/>
    <lineage>
        <taxon>Eukaryota</taxon>
        <taxon>Viridiplantae</taxon>
        <taxon>Streptophyta</taxon>
        <taxon>Embryophyta</taxon>
        <taxon>Tracheophyta</taxon>
        <taxon>Spermatophyta</taxon>
        <taxon>Magnoliopsida</taxon>
        <taxon>Liliopsida</taxon>
        <taxon>Poales</taxon>
        <taxon>Poaceae</taxon>
        <taxon>BOP clade</taxon>
        <taxon>Oryzoideae</taxon>
        <taxon>Oryzeae</taxon>
        <taxon>Oryzinae</taxon>
        <taxon>Oryza</taxon>
    </lineage>
</organism>
<dbReference type="AlphaFoldDB" id="A0A0E0EFU5"/>
<dbReference type="EnsemblPlants" id="OMERI07G22180.1">
    <property type="protein sequence ID" value="OMERI07G22180.1"/>
    <property type="gene ID" value="OMERI07G22180"/>
</dbReference>
<protein>
    <submittedName>
        <fullName evidence="1">Uncharacterized protein</fullName>
    </submittedName>
</protein>
<evidence type="ECO:0000313" key="2">
    <source>
        <dbReference type="Proteomes" id="UP000008021"/>
    </source>
</evidence>
<reference evidence="1" key="1">
    <citation type="submission" date="2015-04" db="UniProtKB">
        <authorList>
            <consortium name="EnsemblPlants"/>
        </authorList>
    </citation>
    <scope>IDENTIFICATION</scope>
</reference>
<dbReference type="eggNOG" id="ENOG502R3SX">
    <property type="taxonomic scope" value="Eukaryota"/>
</dbReference>
<name>A0A0E0EFU5_9ORYZ</name>
<reference evidence="1" key="2">
    <citation type="submission" date="2018-05" db="EMBL/GenBank/DDBJ databases">
        <title>OmerRS3 (Oryza meridionalis Reference Sequence Version 3).</title>
        <authorList>
            <person name="Zhang J."/>
            <person name="Kudrna D."/>
            <person name="Lee S."/>
            <person name="Talag J."/>
            <person name="Welchert J."/>
            <person name="Wing R.A."/>
        </authorList>
    </citation>
    <scope>NUCLEOTIDE SEQUENCE [LARGE SCALE GENOMIC DNA]</scope>
    <source>
        <strain evidence="1">cv. OR44</strain>
    </source>
</reference>
<evidence type="ECO:0000313" key="1">
    <source>
        <dbReference type="EnsemblPlants" id="OMERI07G22180.1"/>
    </source>
</evidence>
<proteinExistence type="predicted"/>
<accession>A0A0E0EFU5</accession>
<dbReference type="Gramene" id="OMERI07G22180.1">
    <property type="protein sequence ID" value="OMERI07G22180.1"/>
    <property type="gene ID" value="OMERI07G22180"/>
</dbReference>
<sequence>MTFSISVGMVEAKHLVDTALASHARRRRASLAWVPLSPRSIPQPLAPERLCEGINGPGRGGFTGAIVFYSSSLRNVGAVHGDNHAFHNELRRSLVHLVSFQPGNEKPFSVAAIPIVSVNGFCYMISHSKVFRQQDAANWQHRVIFPDEIIVMLRIEDVIIQGSLAAFSVNTTAELPNPVKFSEQQVSHNQEVHTVNFEGVMEPSLLVRGRVTHVDQTAFFHDCTPGSFTALGSPVFNERSELVGICCRNDGVIGALNMNRIAELLSEINEDMVNMKTQGEKDCSGEPCWLLNKVAGEMFNTKFGWRFGSWDSQDWN</sequence>
<keyword evidence="2" id="KW-1185">Reference proteome</keyword>
<dbReference type="Proteomes" id="UP000008021">
    <property type="component" value="Chromosome 7"/>
</dbReference>